<organism evidence="3">
    <name type="scientific">Nippostrongylus brasiliensis</name>
    <name type="common">Rat hookworm</name>
    <dbReference type="NCBI Taxonomy" id="27835"/>
    <lineage>
        <taxon>Eukaryota</taxon>
        <taxon>Metazoa</taxon>
        <taxon>Ecdysozoa</taxon>
        <taxon>Nematoda</taxon>
        <taxon>Chromadorea</taxon>
        <taxon>Rhabditida</taxon>
        <taxon>Rhabditina</taxon>
        <taxon>Rhabditomorpha</taxon>
        <taxon>Strongyloidea</taxon>
        <taxon>Heligmosomidae</taxon>
        <taxon>Nippostrongylus</taxon>
    </lineage>
</organism>
<proteinExistence type="predicted"/>
<reference evidence="1 2" key="2">
    <citation type="submission" date="2018-11" db="EMBL/GenBank/DDBJ databases">
        <authorList>
            <consortium name="Pathogen Informatics"/>
        </authorList>
    </citation>
    <scope>NUCLEOTIDE SEQUENCE [LARGE SCALE GENOMIC DNA]</scope>
</reference>
<dbReference type="Proteomes" id="UP000271162">
    <property type="component" value="Unassembled WGS sequence"/>
</dbReference>
<sequence>MAPYFNCRKVVCTRIRRMAHLTVERRRTVC</sequence>
<dbReference type="EMBL" id="UYSL01009750">
    <property type="protein sequence ID" value="VDL68379.1"/>
    <property type="molecule type" value="Genomic_DNA"/>
</dbReference>
<evidence type="ECO:0000313" key="1">
    <source>
        <dbReference type="EMBL" id="VDL68379.1"/>
    </source>
</evidence>
<accession>A0A0N4XQI8</accession>
<gene>
    <name evidence="1" type="ORF">NBR_LOCUS4790</name>
</gene>
<name>A0A0N4XQI8_NIPBR</name>
<reference evidence="3" key="1">
    <citation type="submission" date="2017-02" db="UniProtKB">
        <authorList>
            <consortium name="WormBaseParasite"/>
        </authorList>
    </citation>
    <scope>IDENTIFICATION</scope>
</reference>
<evidence type="ECO:0000313" key="3">
    <source>
        <dbReference type="WBParaSite" id="NBR_0000479001-mRNA-1"/>
    </source>
</evidence>
<protein>
    <submittedName>
        <fullName evidence="3">Quaking_NLS domain-containing protein</fullName>
    </submittedName>
</protein>
<evidence type="ECO:0000313" key="2">
    <source>
        <dbReference type="Proteomes" id="UP000271162"/>
    </source>
</evidence>
<keyword evidence="2" id="KW-1185">Reference proteome</keyword>
<dbReference type="AlphaFoldDB" id="A0A0N4XQI8"/>
<dbReference type="WBParaSite" id="NBR_0000479001-mRNA-1">
    <property type="protein sequence ID" value="NBR_0000479001-mRNA-1"/>
    <property type="gene ID" value="NBR_0000479001"/>
</dbReference>